<dbReference type="InterPro" id="IPR029045">
    <property type="entry name" value="ClpP/crotonase-like_dom_sf"/>
</dbReference>
<reference evidence="3 4" key="1">
    <citation type="submission" date="2020-05" db="EMBL/GenBank/DDBJ databases">
        <authorList>
            <person name="Mo P."/>
        </authorList>
    </citation>
    <scope>NUCLEOTIDE SEQUENCE [LARGE SCALE GENOMIC DNA]</scope>
    <source>
        <strain evidence="3 4">Gen01</strain>
    </source>
</reference>
<name>A0A6M6JLJ7_9PSEU</name>
<evidence type="ECO:0000313" key="4">
    <source>
        <dbReference type="Proteomes" id="UP000505377"/>
    </source>
</evidence>
<dbReference type="InterPro" id="IPR018376">
    <property type="entry name" value="Enoyl-CoA_hyd/isom_CS"/>
</dbReference>
<evidence type="ECO:0000313" key="3">
    <source>
        <dbReference type="EMBL" id="QJY47502.1"/>
    </source>
</evidence>
<dbReference type="Proteomes" id="UP000505377">
    <property type="component" value="Chromosome"/>
</dbReference>
<dbReference type="Gene3D" id="1.10.12.10">
    <property type="entry name" value="Lyase 2-enoyl-coa Hydratase, Chain A, domain 2"/>
    <property type="match status" value="1"/>
</dbReference>
<dbReference type="EMBL" id="CP053564">
    <property type="protein sequence ID" value="QJY47502.1"/>
    <property type="molecule type" value="Genomic_DNA"/>
</dbReference>
<dbReference type="Gene3D" id="3.90.226.10">
    <property type="entry name" value="2-enoyl-CoA Hydratase, Chain A, domain 1"/>
    <property type="match status" value="1"/>
</dbReference>
<evidence type="ECO:0000256" key="1">
    <source>
        <dbReference type="ARBA" id="ARBA00005254"/>
    </source>
</evidence>
<gene>
    <name evidence="3" type="ORF">HOP40_18185</name>
</gene>
<dbReference type="SUPFAM" id="SSF52096">
    <property type="entry name" value="ClpP/crotonase"/>
    <property type="match status" value="1"/>
</dbReference>
<comment type="similarity">
    <text evidence="1 2">Belongs to the enoyl-CoA hydratase/isomerase family.</text>
</comment>
<dbReference type="Pfam" id="PF00378">
    <property type="entry name" value="ECH_1"/>
    <property type="match status" value="1"/>
</dbReference>
<dbReference type="AlphaFoldDB" id="A0A6M6JLJ7"/>
<dbReference type="PROSITE" id="PS00166">
    <property type="entry name" value="ENOYL_COA_HYDRATASE"/>
    <property type="match status" value="1"/>
</dbReference>
<dbReference type="GO" id="GO:0003824">
    <property type="term" value="F:catalytic activity"/>
    <property type="evidence" value="ECO:0007669"/>
    <property type="project" value="InterPro"/>
</dbReference>
<dbReference type="CDD" id="cd06558">
    <property type="entry name" value="crotonase-like"/>
    <property type="match status" value="1"/>
</dbReference>
<sequence>MTRVETNSAAGDAAVLVTADEKDPAVAIVTLNRPARRNALTVELKEALLSALEGVAADRSVRAVVLTGTGKSFCVGQDLGEHVQALEADAATAFATVEKHYNPIVRLLATMPKPVIAALNGGAVGAGLGLALACDLRVTADTATFATAFAAIGLTADSGLSATLVHSLGAARATELLLLGESFDAAAAQASGLVRAVVPVEEVLGAALDLARTLAAGPTLAYAEIKRAVAIGAVSPLDRVLEEESAGQGRLGVTRDHREAVDAFLAKRRPSFEGA</sequence>
<accession>A0A6M6JLJ7</accession>
<protein>
    <submittedName>
        <fullName evidence="3">Enoyl-CoA hydratase</fullName>
    </submittedName>
</protein>
<dbReference type="InterPro" id="IPR014748">
    <property type="entry name" value="Enoyl-CoA_hydra_C"/>
</dbReference>
<dbReference type="PANTHER" id="PTHR43459:SF1">
    <property type="entry name" value="EG:BACN32G11.4 PROTEIN"/>
    <property type="match status" value="1"/>
</dbReference>
<proteinExistence type="inferred from homology"/>
<dbReference type="PANTHER" id="PTHR43459">
    <property type="entry name" value="ENOYL-COA HYDRATASE"/>
    <property type="match status" value="1"/>
</dbReference>
<dbReference type="RefSeq" id="WP_172160175.1">
    <property type="nucleotide sequence ID" value="NZ_CP053564.1"/>
</dbReference>
<evidence type="ECO:0000256" key="2">
    <source>
        <dbReference type="RuleBase" id="RU003707"/>
    </source>
</evidence>
<organism evidence="3 4">
    <name type="scientific">Pseudonocardia broussonetiae</name>
    <dbReference type="NCBI Taxonomy" id="2736640"/>
    <lineage>
        <taxon>Bacteria</taxon>
        <taxon>Bacillati</taxon>
        <taxon>Actinomycetota</taxon>
        <taxon>Actinomycetes</taxon>
        <taxon>Pseudonocardiales</taxon>
        <taxon>Pseudonocardiaceae</taxon>
        <taxon>Pseudonocardia</taxon>
    </lineage>
</organism>
<dbReference type="InterPro" id="IPR001753">
    <property type="entry name" value="Enoyl-CoA_hydra/iso"/>
</dbReference>
<keyword evidence="4" id="KW-1185">Reference proteome</keyword>
<dbReference type="KEGG" id="pbro:HOP40_18185"/>